<accession>F5RNW5</accession>
<dbReference type="Pfam" id="PF06325">
    <property type="entry name" value="PrmA"/>
    <property type="match status" value="1"/>
</dbReference>
<dbReference type="AlphaFoldDB" id="F5RNW5"/>
<protein>
    <recommendedName>
        <fullName evidence="6">Ribosomal protein L11 methyltransferase</fullName>
        <shortName evidence="6">L11 Mtase</shortName>
        <ecNumber evidence="6">2.1.1.-</ecNumber>
    </recommendedName>
</protein>
<keyword evidence="3 6" id="KW-0489">Methyltransferase</keyword>
<comment type="subcellular location">
    <subcellularLocation>
        <location evidence="6">Cytoplasm</location>
    </subcellularLocation>
</comment>
<dbReference type="HAMAP" id="MF_00735">
    <property type="entry name" value="Methyltr_PrmA"/>
    <property type="match status" value="1"/>
</dbReference>
<dbReference type="NCBIfam" id="TIGR00406">
    <property type="entry name" value="prmA"/>
    <property type="match status" value="1"/>
</dbReference>
<feature type="binding site" evidence="6">
    <location>
        <position position="227"/>
    </location>
    <ligand>
        <name>S-adenosyl-L-methionine</name>
        <dbReference type="ChEBI" id="CHEBI:59789"/>
    </ligand>
</feature>
<evidence type="ECO:0000313" key="8">
    <source>
        <dbReference type="Proteomes" id="UP000004067"/>
    </source>
</evidence>
<feature type="binding site" evidence="6">
    <location>
        <position position="293"/>
    </location>
    <ligand>
        <name>S-adenosyl-L-methionine</name>
        <dbReference type="ChEBI" id="CHEBI:59789"/>
    </ligand>
</feature>
<dbReference type="STRING" id="888060.HMPREF9081_1951"/>
<gene>
    <name evidence="6 7" type="primary">prmA</name>
    <name evidence="7" type="ORF">HMPREF9081_1951</name>
</gene>
<comment type="function">
    <text evidence="6">Methylates ribosomal protein L11.</text>
</comment>
<dbReference type="SUPFAM" id="SSF53335">
    <property type="entry name" value="S-adenosyl-L-methionine-dependent methyltransferases"/>
    <property type="match status" value="1"/>
</dbReference>
<evidence type="ECO:0000256" key="2">
    <source>
        <dbReference type="ARBA" id="ARBA00022490"/>
    </source>
</evidence>
<evidence type="ECO:0000256" key="4">
    <source>
        <dbReference type="ARBA" id="ARBA00022679"/>
    </source>
</evidence>
<dbReference type="PANTHER" id="PTHR43648">
    <property type="entry name" value="ELECTRON TRANSFER FLAVOPROTEIN BETA SUBUNIT LYSINE METHYLTRANSFERASE"/>
    <property type="match status" value="1"/>
</dbReference>
<keyword evidence="7" id="KW-0687">Ribonucleoprotein</keyword>
<organism evidence="7 8">
    <name type="scientific">Centipeda periodontii DSM 2778</name>
    <dbReference type="NCBI Taxonomy" id="888060"/>
    <lineage>
        <taxon>Bacteria</taxon>
        <taxon>Bacillati</taxon>
        <taxon>Bacillota</taxon>
        <taxon>Negativicutes</taxon>
        <taxon>Selenomonadales</taxon>
        <taxon>Selenomonadaceae</taxon>
        <taxon>Centipeda</taxon>
    </lineage>
</organism>
<keyword evidence="4 6" id="KW-0808">Transferase</keyword>
<reference evidence="7 8" key="1">
    <citation type="submission" date="2011-04" db="EMBL/GenBank/DDBJ databases">
        <authorList>
            <person name="Muzny D."/>
            <person name="Qin X."/>
            <person name="Deng J."/>
            <person name="Jiang H."/>
            <person name="Liu Y."/>
            <person name="Qu J."/>
            <person name="Song X.-Z."/>
            <person name="Zhang L."/>
            <person name="Thornton R."/>
            <person name="Coyle M."/>
            <person name="Francisco L."/>
            <person name="Jackson L."/>
            <person name="Javaid M."/>
            <person name="Korchina V."/>
            <person name="Kovar C."/>
            <person name="Mata R."/>
            <person name="Mathew T."/>
            <person name="Ngo R."/>
            <person name="Nguyen L."/>
            <person name="Nguyen N."/>
            <person name="Okwuonu G."/>
            <person name="Ongeri F."/>
            <person name="Pham C."/>
            <person name="Simmons D."/>
            <person name="Wilczek-Boney K."/>
            <person name="Hale W."/>
            <person name="Jakkamsetti A."/>
            <person name="Pham P."/>
            <person name="Ruth R."/>
            <person name="San Lucas F."/>
            <person name="Warren J."/>
            <person name="Zhang J."/>
            <person name="Zhao Z."/>
            <person name="Zhou C."/>
            <person name="Zhu D."/>
            <person name="Lee S."/>
            <person name="Bess C."/>
            <person name="Blankenburg K."/>
            <person name="Forbes L."/>
            <person name="Fu Q."/>
            <person name="Gubbala S."/>
            <person name="Hirani K."/>
            <person name="Jayaseelan J.C."/>
            <person name="Lara F."/>
            <person name="Munidasa M."/>
            <person name="Palculict T."/>
            <person name="Patil S."/>
            <person name="Pu L.-L."/>
            <person name="Saada N."/>
            <person name="Tang L."/>
            <person name="Weissenberger G."/>
            <person name="Zhu Y."/>
            <person name="Hemphill L."/>
            <person name="Shang Y."/>
            <person name="Youmans B."/>
            <person name="Ayvaz T."/>
            <person name="Ross M."/>
            <person name="Santibanez J."/>
            <person name="Aqrawi P."/>
            <person name="Gross S."/>
            <person name="Joshi V."/>
            <person name="Fowler G."/>
            <person name="Nazareth L."/>
            <person name="Reid J."/>
            <person name="Worley K."/>
            <person name="Petrosino J."/>
            <person name="Highlander S."/>
            <person name="Gibbs R."/>
        </authorList>
    </citation>
    <scope>NUCLEOTIDE SEQUENCE [LARGE SCALE GENOMIC DNA]</scope>
    <source>
        <strain evidence="7 8">DSM 2778</strain>
    </source>
</reference>
<dbReference type="EC" id="2.1.1.-" evidence="6"/>
<dbReference type="GO" id="GO:0016279">
    <property type="term" value="F:protein-lysine N-methyltransferase activity"/>
    <property type="evidence" value="ECO:0007669"/>
    <property type="project" value="RHEA"/>
</dbReference>
<evidence type="ECO:0000256" key="5">
    <source>
        <dbReference type="ARBA" id="ARBA00022691"/>
    </source>
</evidence>
<evidence type="ECO:0000256" key="6">
    <source>
        <dbReference type="HAMAP-Rule" id="MF_00735"/>
    </source>
</evidence>
<feature type="binding site" evidence="6">
    <location>
        <position position="249"/>
    </location>
    <ligand>
        <name>S-adenosyl-L-methionine</name>
        <dbReference type="ChEBI" id="CHEBI:59789"/>
    </ligand>
</feature>
<evidence type="ECO:0000256" key="3">
    <source>
        <dbReference type="ARBA" id="ARBA00022603"/>
    </source>
</evidence>
<comment type="catalytic activity">
    <reaction evidence="6">
        <text>L-lysyl-[protein] + 3 S-adenosyl-L-methionine = N(6),N(6),N(6)-trimethyl-L-lysyl-[protein] + 3 S-adenosyl-L-homocysteine + 3 H(+)</text>
        <dbReference type="Rhea" id="RHEA:54192"/>
        <dbReference type="Rhea" id="RHEA-COMP:9752"/>
        <dbReference type="Rhea" id="RHEA-COMP:13826"/>
        <dbReference type="ChEBI" id="CHEBI:15378"/>
        <dbReference type="ChEBI" id="CHEBI:29969"/>
        <dbReference type="ChEBI" id="CHEBI:57856"/>
        <dbReference type="ChEBI" id="CHEBI:59789"/>
        <dbReference type="ChEBI" id="CHEBI:61961"/>
    </reaction>
</comment>
<dbReference type="GO" id="GO:0005840">
    <property type="term" value="C:ribosome"/>
    <property type="evidence" value="ECO:0007669"/>
    <property type="project" value="UniProtKB-KW"/>
</dbReference>
<dbReference type="HOGENOM" id="CLU_049382_0_1_9"/>
<dbReference type="PANTHER" id="PTHR43648:SF1">
    <property type="entry name" value="ELECTRON TRANSFER FLAVOPROTEIN BETA SUBUNIT LYSINE METHYLTRANSFERASE"/>
    <property type="match status" value="1"/>
</dbReference>
<dbReference type="Proteomes" id="UP000004067">
    <property type="component" value="Unassembled WGS sequence"/>
</dbReference>
<proteinExistence type="inferred from homology"/>
<feature type="binding site" evidence="6">
    <location>
        <position position="206"/>
    </location>
    <ligand>
        <name>S-adenosyl-L-methionine</name>
        <dbReference type="ChEBI" id="CHEBI:59789"/>
    </ligand>
</feature>
<sequence length="362" mass="39680">MQRGFFLMCCYGLKESVKNLSHFQSLSCIIALSERENIRVNVGGDEMRWARVSVVTTREGADLIGNVLMELGAAGTEIDDPLLVNEYIDAGLWDYTDLPRAEDTETVTVRAYLPEDERLEGSLLTLTERVENLRRADVPIGAGTISHTFVADEDWAETWKAYIHTEKIGRRIVVRPTWEEYTPSGDEIVIDLDPGAAFGTGAHATTAMCLRWLEHIVCPGMRVYDVGCGSGILSIAASKLGAGEIIAMDYDPVAVSVAAENIRQNNTPNVVVFESDLLAMCAGAEPAELIIANIIADIIIRLFDQLDAHLAPGGVFLASGIIDDRISDVERVAAEHGYTVLDMTCEKEWAAMIIRRSSELGF</sequence>
<evidence type="ECO:0000313" key="7">
    <source>
        <dbReference type="EMBL" id="EGK58355.1"/>
    </source>
</evidence>
<dbReference type="InterPro" id="IPR029063">
    <property type="entry name" value="SAM-dependent_MTases_sf"/>
</dbReference>
<comment type="similarity">
    <text evidence="1 6">Belongs to the methyltransferase superfamily. PrmA family.</text>
</comment>
<keyword evidence="8" id="KW-1185">Reference proteome</keyword>
<dbReference type="CDD" id="cd02440">
    <property type="entry name" value="AdoMet_MTases"/>
    <property type="match status" value="1"/>
</dbReference>
<dbReference type="Gene3D" id="3.40.50.150">
    <property type="entry name" value="Vaccinia Virus protein VP39"/>
    <property type="match status" value="1"/>
</dbReference>
<dbReference type="eggNOG" id="COG2264">
    <property type="taxonomic scope" value="Bacteria"/>
</dbReference>
<dbReference type="InterPro" id="IPR004498">
    <property type="entry name" value="Ribosomal_PrmA_MeTrfase"/>
</dbReference>
<keyword evidence="5 6" id="KW-0949">S-adenosyl-L-methionine</keyword>
<name>F5RNW5_9FIRM</name>
<keyword evidence="7" id="KW-0689">Ribosomal protein</keyword>
<keyword evidence="2 6" id="KW-0963">Cytoplasm</keyword>
<dbReference type="EMBL" id="AFHQ01000047">
    <property type="protein sequence ID" value="EGK58355.1"/>
    <property type="molecule type" value="Genomic_DNA"/>
</dbReference>
<evidence type="ECO:0000256" key="1">
    <source>
        <dbReference type="ARBA" id="ARBA00009741"/>
    </source>
</evidence>
<dbReference type="GO" id="GO:0032259">
    <property type="term" value="P:methylation"/>
    <property type="evidence" value="ECO:0007669"/>
    <property type="project" value="UniProtKB-KW"/>
</dbReference>
<dbReference type="GO" id="GO:0005737">
    <property type="term" value="C:cytoplasm"/>
    <property type="evidence" value="ECO:0007669"/>
    <property type="project" value="UniProtKB-SubCell"/>
</dbReference>
<comment type="caution">
    <text evidence="7">The sequence shown here is derived from an EMBL/GenBank/DDBJ whole genome shotgun (WGS) entry which is preliminary data.</text>
</comment>
<dbReference type="InterPro" id="IPR050078">
    <property type="entry name" value="Ribosomal_L11_MeTrfase_PrmA"/>
</dbReference>